<organism evidence="1 2">
    <name type="scientific">Mucilaginibacter robiniae</name>
    <dbReference type="NCBI Taxonomy" id="2728022"/>
    <lineage>
        <taxon>Bacteria</taxon>
        <taxon>Pseudomonadati</taxon>
        <taxon>Bacteroidota</taxon>
        <taxon>Sphingobacteriia</taxon>
        <taxon>Sphingobacteriales</taxon>
        <taxon>Sphingobacteriaceae</taxon>
        <taxon>Mucilaginibacter</taxon>
    </lineage>
</organism>
<dbReference type="KEGG" id="mrob:HH214_07950"/>
<gene>
    <name evidence="1" type="ORF">HH214_07950</name>
</gene>
<name>A0A7L5DZZ5_9SPHI</name>
<evidence type="ECO:0000313" key="2">
    <source>
        <dbReference type="Proteomes" id="UP000503278"/>
    </source>
</evidence>
<keyword evidence="2" id="KW-1185">Reference proteome</keyword>
<accession>A0A7L5DZZ5</accession>
<dbReference type="RefSeq" id="WP_169606814.1">
    <property type="nucleotide sequence ID" value="NZ_CP051682.1"/>
</dbReference>
<protein>
    <recommendedName>
        <fullName evidence="3">Carboxypeptidase-like regulatory domain-containing protein</fullName>
    </recommendedName>
</protein>
<evidence type="ECO:0000313" key="1">
    <source>
        <dbReference type="EMBL" id="QJD95808.1"/>
    </source>
</evidence>
<dbReference type="EMBL" id="CP051682">
    <property type="protein sequence ID" value="QJD95808.1"/>
    <property type="molecule type" value="Genomic_DNA"/>
</dbReference>
<evidence type="ECO:0008006" key="3">
    <source>
        <dbReference type="Google" id="ProtNLM"/>
    </source>
</evidence>
<dbReference type="AlphaFoldDB" id="A0A7L5DZZ5"/>
<proteinExistence type="predicted"/>
<dbReference type="Proteomes" id="UP000503278">
    <property type="component" value="Chromosome"/>
</dbReference>
<sequence>MKIVLLFLLGLVWAIAGFSQEKPVSGIVFSKTTQERIAKVSIHNTRSGETVYNTLKADFKINARAGDLLVFNKQGYFADTLKLQNTADLAVYIKPMAIMLKDVNIRDTLMSPQQRLALIKQQYNKAYGVLSNRDILSTSPGFGAGISIDAIWNMLSRSGRNAARLREEIDRDYRQNVIDYRFNKVFVQQITGLQDPQLTNFMTSYRPSYYMVTTANDYDFITYIKSNVKRFLRYPSRTTALVPFKLTEEK</sequence>
<reference evidence="1 2" key="1">
    <citation type="submission" date="2020-04" db="EMBL/GenBank/DDBJ databases">
        <title>Genome sequencing of novel species.</title>
        <authorList>
            <person name="Heo J."/>
            <person name="Kim S.-J."/>
            <person name="Kim J.-S."/>
            <person name="Hong S.-B."/>
            <person name="Kwon S.-W."/>
        </authorList>
    </citation>
    <scope>NUCLEOTIDE SEQUENCE [LARGE SCALE GENOMIC DNA]</scope>
    <source>
        <strain evidence="1 2">F39-2</strain>
    </source>
</reference>